<dbReference type="RefSeq" id="WP_046104108.1">
    <property type="nucleotide sequence ID" value="NZ_JZEY01000054.1"/>
</dbReference>
<reference evidence="1 2" key="1">
    <citation type="submission" date="2015-03" db="EMBL/GenBank/DDBJ databases">
        <authorList>
            <person name="Hassan Y."/>
            <person name="Lepp D."/>
            <person name="Li X.-Z."/>
            <person name="Zhou T."/>
        </authorList>
    </citation>
    <scope>NUCLEOTIDE SEQUENCE [LARGE SCALE GENOMIC DNA]</scope>
    <source>
        <strain evidence="1 2">IPL18</strain>
    </source>
</reference>
<evidence type="ECO:0000313" key="1">
    <source>
        <dbReference type="EMBL" id="KKB09415.1"/>
    </source>
</evidence>
<keyword evidence="2" id="KW-1185">Reference proteome</keyword>
<evidence type="ECO:0008006" key="3">
    <source>
        <dbReference type="Google" id="ProtNLM"/>
    </source>
</evidence>
<evidence type="ECO:0000313" key="2">
    <source>
        <dbReference type="Proteomes" id="UP000033649"/>
    </source>
</evidence>
<sequence>MAEPYSVGTITVSNGDTVVVGTNTFWIGSVRKNDMLLDPAQGLIALITADATDNNELTIDAWPGVDIVDGEYKIIPAGDSTSNTARLRELLADMSVIEANGRGLFYRFSDTTTDGDPGAGFIRLNNATIASVTVVFIDVLDANGASAAGEIDSWDDSTSLTKGRLWLRSIADPSAFHAFVVTGSVVDGTGYRKLTVEHIGGSGSFSASEEIMVAFAPTGDRGDSYVTDATVADPSELTAYESETAGFLVFVTDLETDFGAYAGRSGVVRLIAGPDWELVAIYTGPQGAASTVPGPTGPIGVAWKGTYSGATAYVLNDGVLHNGSSWRALGSTTGNAPPTLPTTSNTYWSLIARAGTDGAGTVSSIVAGTGISVDSSDPAAPVVSAVQENTTLSIMAIQIADNSNAALFMGDGVADAFDTLTYVDVAGASNLNSATTGVLKPTTGTDTYATSANPALTANSTGYGGYSTRELVPASALTVSGDKVRLTLTPPTSGANTPIDDVWIGHVGGTAPNFDGTQVRVTFAGGATGVTLVAGGASVVSDAIDYALDETKDLVVSFDFGATADVRRNSAASGYNSYQKAVTSGDGGSTVVSGYTPNADFLAVLDLIEVRTAAAAANNMTVRSNSFTAPVIPQTLRAVLMVKQVGGSSVAGTDYKLELSRDGGATFNEATLTEKFTLQNGITVVEAAALDVTAQPSANNPRWRFSTLNNKNIELYGVHFLWPTGSSP</sequence>
<gene>
    <name evidence="1" type="ORF">VE26_05630</name>
</gene>
<protein>
    <recommendedName>
        <fullName evidence="3">Chitin-binding type-3 domain-containing protein</fullName>
    </recommendedName>
</protein>
<dbReference type="AlphaFoldDB" id="A0A0F5FLG6"/>
<organism evidence="1 2">
    <name type="scientific">Devosia chinhatensis</name>
    <dbReference type="NCBI Taxonomy" id="429727"/>
    <lineage>
        <taxon>Bacteria</taxon>
        <taxon>Pseudomonadati</taxon>
        <taxon>Pseudomonadota</taxon>
        <taxon>Alphaproteobacteria</taxon>
        <taxon>Hyphomicrobiales</taxon>
        <taxon>Devosiaceae</taxon>
        <taxon>Devosia</taxon>
    </lineage>
</organism>
<name>A0A0F5FLG6_9HYPH</name>
<accession>A0A0F5FLG6</accession>
<dbReference type="Proteomes" id="UP000033649">
    <property type="component" value="Unassembled WGS sequence"/>
</dbReference>
<dbReference type="STRING" id="429727.VE26_05630"/>
<proteinExistence type="predicted"/>
<dbReference type="PATRIC" id="fig|429727.3.peg.1164"/>
<comment type="caution">
    <text evidence="1">The sequence shown here is derived from an EMBL/GenBank/DDBJ whole genome shotgun (WGS) entry which is preliminary data.</text>
</comment>
<dbReference type="EMBL" id="JZEY01000054">
    <property type="protein sequence ID" value="KKB09415.1"/>
    <property type="molecule type" value="Genomic_DNA"/>
</dbReference>